<gene>
    <name evidence="15" type="ORF">IAE60_05895</name>
</gene>
<keyword evidence="2 9" id="KW-0813">Transport</keyword>
<dbReference type="NCBIfam" id="TIGR01782">
    <property type="entry name" value="TonB-Xanth-Caul"/>
    <property type="match status" value="1"/>
</dbReference>
<dbReference type="PROSITE" id="PS01156">
    <property type="entry name" value="TONB_DEPENDENT_REC_2"/>
    <property type="match status" value="1"/>
</dbReference>
<keyword evidence="8 9" id="KW-0998">Cell outer membrane</keyword>
<evidence type="ECO:0000256" key="10">
    <source>
        <dbReference type="PROSITE-ProRule" id="PRU10144"/>
    </source>
</evidence>
<dbReference type="RefSeq" id="WP_187574224.1">
    <property type="nucleotide sequence ID" value="NZ_CP060731.1"/>
</dbReference>
<evidence type="ECO:0000313" key="15">
    <source>
        <dbReference type="EMBL" id="QNN78940.1"/>
    </source>
</evidence>
<keyword evidence="5 12" id="KW-0732">Signal</keyword>
<comment type="similarity">
    <text evidence="9 11">Belongs to the TonB-dependent receptor family.</text>
</comment>
<keyword evidence="15" id="KW-0675">Receptor</keyword>
<feature type="short sequence motif" description="TonB C-terminal box" evidence="10">
    <location>
        <begin position="915"/>
        <end position="932"/>
    </location>
</feature>
<dbReference type="GO" id="GO:0009279">
    <property type="term" value="C:cell outer membrane"/>
    <property type="evidence" value="ECO:0007669"/>
    <property type="project" value="UniProtKB-SubCell"/>
</dbReference>
<dbReference type="GeneID" id="81470491"/>
<feature type="domain" description="TonB-dependent receptor-like beta-barrel" evidence="13">
    <location>
        <begin position="424"/>
        <end position="897"/>
    </location>
</feature>
<evidence type="ECO:0000259" key="13">
    <source>
        <dbReference type="Pfam" id="PF00593"/>
    </source>
</evidence>
<dbReference type="AlphaFoldDB" id="A0A7G9TFR5"/>
<dbReference type="SUPFAM" id="SSF56935">
    <property type="entry name" value="Porins"/>
    <property type="match status" value="1"/>
</dbReference>
<evidence type="ECO:0000256" key="5">
    <source>
        <dbReference type="ARBA" id="ARBA00022729"/>
    </source>
</evidence>
<evidence type="ECO:0000256" key="4">
    <source>
        <dbReference type="ARBA" id="ARBA00022692"/>
    </source>
</evidence>
<protein>
    <submittedName>
        <fullName evidence="15">TonB-dependent receptor</fullName>
    </submittedName>
</protein>
<keyword evidence="6 11" id="KW-0798">TonB box</keyword>
<evidence type="ECO:0000256" key="3">
    <source>
        <dbReference type="ARBA" id="ARBA00022452"/>
    </source>
</evidence>
<dbReference type="PANTHER" id="PTHR40980:SF3">
    <property type="entry name" value="TONB-DEPENDENT RECEPTOR-LIKE BETA-BARREL DOMAIN-CONTAINING PROTEIN"/>
    <property type="match status" value="1"/>
</dbReference>
<evidence type="ECO:0000313" key="16">
    <source>
        <dbReference type="Proteomes" id="UP000515838"/>
    </source>
</evidence>
<organism evidence="15 16">
    <name type="scientific">Pseudoxanthomonas mexicana</name>
    <dbReference type="NCBI Taxonomy" id="128785"/>
    <lineage>
        <taxon>Bacteria</taxon>
        <taxon>Pseudomonadati</taxon>
        <taxon>Pseudomonadota</taxon>
        <taxon>Gammaproteobacteria</taxon>
        <taxon>Lysobacterales</taxon>
        <taxon>Lysobacteraceae</taxon>
        <taxon>Pseudoxanthomonas</taxon>
    </lineage>
</organism>
<dbReference type="InterPro" id="IPR012910">
    <property type="entry name" value="Plug_dom"/>
</dbReference>
<feature type="chain" id="PRO_5028970670" evidence="12">
    <location>
        <begin position="32"/>
        <end position="932"/>
    </location>
</feature>
<evidence type="ECO:0000256" key="8">
    <source>
        <dbReference type="ARBA" id="ARBA00023237"/>
    </source>
</evidence>
<evidence type="ECO:0000256" key="11">
    <source>
        <dbReference type="RuleBase" id="RU003357"/>
    </source>
</evidence>
<dbReference type="Gene3D" id="2.170.130.10">
    <property type="entry name" value="TonB-dependent receptor, plug domain"/>
    <property type="match status" value="1"/>
</dbReference>
<name>A0A7G9TFR5_PSEMX</name>
<evidence type="ECO:0000256" key="6">
    <source>
        <dbReference type="ARBA" id="ARBA00023077"/>
    </source>
</evidence>
<dbReference type="EMBL" id="CP060731">
    <property type="protein sequence ID" value="QNN78940.1"/>
    <property type="molecule type" value="Genomic_DNA"/>
</dbReference>
<comment type="subcellular location">
    <subcellularLocation>
        <location evidence="1 9">Cell outer membrane</location>
        <topology evidence="1 9">Multi-pass membrane protein</topology>
    </subcellularLocation>
</comment>
<feature type="domain" description="TonB-dependent receptor plug" evidence="14">
    <location>
        <begin position="74"/>
        <end position="181"/>
    </location>
</feature>
<dbReference type="Pfam" id="PF00593">
    <property type="entry name" value="TonB_dep_Rec_b-barrel"/>
    <property type="match status" value="1"/>
</dbReference>
<evidence type="ECO:0000256" key="1">
    <source>
        <dbReference type="ARBA" id="ARBA00004571"/>
    </source>
</evidence>
<dbReference type="InterPro" id="IPR000531">
    <property type="entry name" value="Beta-barrel_TonB"/>
</dbReference>
<accession>A0A7G9TFR5</accession>
<dbReference type="Pfam" id="PF07715">
    <property type="entry name" value="Plug"/>
    <property type="match status" value="1"/>
</dbReference>
<proteinExistence type="inferred from homology"/>
<evidence type="ECO:0000256" key="7">
    <source>
        <dbReference type="ARBA" id="ARBA00023136"/>
    </source>
</evidence>
<dbReference type="InterPro" id="IPR010917">
    <property type="entry name" value="TonB_rcpt_CS"/>
</dbReference>
<keyword evidence="7 9" id="KW-0472">Membrane</keyword>
<keyword evidence="4 9" id="KW-0812">Transmembrane</keyword>
<keyword evidence="3 9" id="KW-1134">Transmembrane beta strand</keyword>
<dbReference type="Proteomes" id="UP000515838">
    <property type="component" value="Chromosome"/>
</dbReference>
<dbReference type="Gene3D" id="2.40.170.20">
    <property type="entry name" value="TonB-dependent receptor, beta-barrel domain"/>
    <property type="match status" value="1"/>
</dbReference>
<dbReference type="PROSITE" id="PS52016">
    <property type="entry name" value="TONB_DEPENDENT_REC_3"/>
    <property type="match status" value="1"/>
</dbReference>
<dbReference type="InterPro" id="IPR036942">
    <property type="entry name" value="Beta-barrel_TonB_sf"/>
</dbReference>
<evidence type="ECO:0000259" key="14">
    <source>
        <dbReference type="Pfam" id="PF07715"/>
    </source>
</evidence>
<evidence type="ECO:0000256" key="2">
    <source>
        <dbReference type="ARBA" id="ARBA00022448"/>
    </source>
</evidence>
<dbReference type="InterPro" id="IPR039426">
    <property type="entry name" value="TonB-dep_rcpt-like"/>
</dbReference>
<dbReference type="InterPro" id="IPR037066">
    <property type="entry name" value="Plug_dom_sf"/>
</dbReference>
<dbReference type="CDD" id="cd01347">
    <property type="entry name" value="ligand_gated_channel"/>
    <property type="match status" value="1"/>
</dbReference>
<evidence type="ECO:0000256" key="9">
    <source>
        <dbReference type="PROSITE-ProRule" id="PRU01360"/>
    </source>
</evidence>
<reference evidence="15 16" key="1">
    <citation type="submission" date="2020-08" db="EMBL/GenBank/DDBJ databases">
        <title>Streptomycin Non-resistant strain, P. mexicana.</title>
        <authorList>
            <person name="Ganesh-Kumar S."/>
            <person name="Zhe T."/>
            <person name="Yu Z."/>
            <person name="Min Y."/>
        </authorList>
    </citation>
    <scope>NUCLEOTIDE SEQUENCE [LARGE SCALE GENOMIC DNA]</scope>
    <source>
        <strain evidence="15 16">GTZY2</strain>
    </source>
</reference>
<dbReference type="InterPro" id="IPR010104">
    <property type="entry name" value="TonB_rcpt_bac"/>
</dbReference>
<evidence type="ECO:0000256" key="12">
    <source>
        <dbReference type="SAM" id="SignalP"/>
    </source>
</evidence>
<dbReference type="PANTHER" id="PTHR40980">
    <property type="entry name" value="PLUG DOMAIN-CONTAINING PROTEIN"/>
    <property type="match status" value="1"/>
</dbReference>
<sequence>MPVRHHRRKTPVTILAVSIGLALQLGAAAHAQETEPSADADAQENVDTTLDTISVTGYRASLERALDIKRGEKGIVDAIVAQDIGKFPDLNLAESLQRIPGVVITRDAGEGRNITVRGLGPQFTRVRLNGLEAMSSVGSSDGQGGANRSRSFDFNVFASDLFSQLIARKTASADVEEGSLGATVDLRTARPFDFDGFTATGNLQGSFNDAAETTSPRFAGLISNSWADGRFGALLSVAYSERDTVEEGSGTVRWAGGTTNGGFNAASPFTPALAADVYAPRFPRYTLMEHDQKRLGVTGALQFKPSSDTTFSLDALYSKIDAVRDERYIEANSLSKSSGAGRKNDIRVIDGVIENGALVYAVMDNVGLRAENRHDEWETTFRQISLDGEHRFSDSFRISGKVGTSKSEHRNPIQATVMMDRYGVNGYSYDYRGNRNLPVFNYGIDPTDPNGWNLSVIRLRENYVTNDYDTGQLDFSWIVSPSFTLKGGIQAKNFGFVSSERRRAATETIVPTNTTGGTSTSPVPLPTDQIVLARLRGVSGSPGTWVVPDFDAIANMYGIFSDSGTFTMANYNPSDQSVGEQDRGVYLMGEFSTDLGPVPFSGNFGVRYVRTNQNSTGVGTVNGTPTVITVDREYSDTLPSLNLVAEITPDFLIRFGAAKVMARPPLGNLSPGVTVSVSGSARTVSAGNPLLDPQRAKTYDLGLEWYFNEGAMLGAVLFYKDIDSFIQNTRETRPYNTSGLPNSLLDGTTALPTDDFVFTVPINTPGGALRGVELNYTQPFTFLPGFLSDFGMQLNYTYVDSEVQYLLSSGALAQKEELTGTSRRSWNASLYYEGERLSGRISATNRSDYLIQVPGTEAGFNSAANGVHGQSGTTVLDASIRYKINDRLEVSLEGSNLTNEAQESWVSNPAVELPLEYSETGRQYLLGLRYKF</sequence>
<feature type="signal peptide" evidence="12">
    <location>
        <begin position="1"/>
        <end position="31"/>
    </location>
</feature>